<dbReference type="AlphaFoldDB" id="A0A1P8KQI0"/>
<dbReference type="SUPFAM" id="SSF143120">
    <property type="entry name" value="YefM-like"/>
    <property type="match status" value="1"/>
</dbReference>
<keyword evidence="3" id="KW-1185">Reference proteome</keyword>
<protein>
    <submittedName>
        <fullName evidence="2">Prevent-host-death protein</fullName>
    </submittedName>
</protein>
<dbReference type="InterPro" id="IPR036165">
    <property type="entry name" value="YefM-like_sf"/>
</dbReference>
<evidence type="ECO:0000313" key="2">
    <source>
        <dbReference type="EMBL" id="APW66872.1"/>
    </source>
</evidence>
<organism evidence="2 3">
    <name type="scientific">Poseidonibacter parvus</name>
    <dbReference type="NCBI Taxonomy" id="1850254"/>
    <lineage>
        <taxon>Bacteria</taxon>
        <taxon>Pseudomonadati</taxon>
        <taxon>Campylobacterota</taxon>
        <taxon>Epsilonproteobacteria</taxon>
        <taxon>Campylobacterales</taxon>
        <taxon>Arcobacteraceae</taxon>
        <taxon>Poseidonibacter</taxon>
    </lineage>
</organism>
<name>A0A1P8KQI0_9BACT</name>
<sequence length="84" mass="9802">MVINANEIKTKGVSIFSTLLDKFDELIINVRGKNKFVVIDIERYKELRANELDLAYLKTMQDIEKGNYKTQSAKEHIEELKNEL</sequence>
<dbReference type="STRING" id="1850254.LPB137_13880"/>
<dbReference type="EMBL" id="CP019070">
    <property type="protein sequence ID" value="APW66872.1"/>
    <property type="molecule type" value="Genomic_DNA"/>
</dbReference>
<dbReference type="OrthoDB" id="9814740at2"/>
<proteinExistence type="inferred from homology"/>
<reference evidence="2 3" key="1">
    <citation type="submission" date="2017-01" db="EMBL/GenBank/DDBJ databases">
        <title>Genome sequencing of Arcobacter sp. LPB0137.</title>
        <authorList>
            <person name="Lee G.-W."/>
            <person name="Yi H."/>
        </authorList>
    </citation>
    <scope>NUCLEOTIDE SEQUENCE [LARGE SCALE GENOMIC DNA]</scope>
    <source>
        <strain evidence="2 3">LPB0137</strain>
    </source>
</reference>
<evidence type="ECO:0000313" key="3">
    <source>
        <dbReference type="Proteomes" id="UP000186074"/>
    </source>
</evidence>
<comment type="similarity">
    <text evidence="1">Belongs to the phD/YefM antitoxin family.</text>
</comment>
<accession>A0A1P8KQI0</accession>
<dbReference type="Proteomes" id="UP000186074">
    <property type="component" value="Chromosome"/>
</dbReference>
<dbReference type="NCBIfam" id="TIGR01552">
    <property type="entry name" value="phd_fam"/>
    <property type="match status" value="1"/>
</dbReference>
<dbReference type="KEGG" id="alp:LPB137_13880"/>
<gene>
    <name evidence="2" type="ORF">LPB137_13880</name>
</gene>
<dbReference type="RefSeq" id="WP_076089090.1">
    <property type="nucleotide sequence ID" value="NZ_CP019070.1"/>
</dbReference>
<evidence type="ECO:0000256" key="1">
    <source>
        <dbReference type="ARBA" id="ARBA00009981"/>
    </source>
</evidence>